<reference evidence="3 4" key="1">
    <citation type="submission" date="2018-08" db="EMBL/GenBank/DDBJ databases">
        <title>Meiothermus roseus NBRC 110900 genome sequencing project.</title>
        <authorList>
            <person name="Da Costa M.S."/>
            <person name="Albuquerque L."/>
            <person name="Raposo P."/>
            <person name="Froufe H.J.C."/>
            <person name="Barroso C.S."/>
            <person name="Egas C."/>
        </authorList>
    </citation>
    <scope>NUCLEOTIDE SEQUENCE [LARGE SCALE GENOMIC DNA]</scope>
    <source>
        <strain evidence="3 4">NBRC 110900</strain>
    </source>
</reference>
<evidence type="ECO:0000259" key="1">
    <source>
        <dbReference type="PROSITE" id="PS51186"/>
    </source>
</evidence>
<dbReference type="RefSeq" id="WP_119276170.1">
    <property type="nucleotide sequence ID" value="NZ_QWLA01000010.1"/>
</dbReference>
<dbReference type="InterPro" id="IPR000182">
    <property type="entry name" value="GNAT_dom"/>
</dbReference>
<dbReference type="GO" id="GO:0016747">
    <property type="term" value="F:acyltransferase activity, transferring groups other than amino-acyl groups"/>
    <property type="evidence" value="ECO:0007669"/>
    <property type="project" value="InterPro"/>
</dbReference>
<dbReference type="SUPFAM" id="SSF55729">
    <property type="entry name" value="Acyl-CoA N-acyltransferases (Nat)"/>
    <property type="match status" value="1"/>
</dbReference>
<organism evidence="3 4">
    <name type="scientific">Calidithermus roseus</name>
    <dbReference type="NCBI Taxonomy" id="1644118"/>
    <lineage>
        <taxon>Bacteria</taxon>
        <taxon>Thermotogati</taxon>
        <taxon>Deinococcota</taxon>
        <taxon>Deinococci</taxon>
        <taxon>Thermales</taxon>
        <taxon>Thermaceae</taxon>
        <taxon>Calidithermus</taxon>
    </lineage>
</organism>
<dbReference type="InterPro" id="IPR031165">
    <property type="entry name" value="GNAT_YJDJ"/>
</dbReference>
<dbReference type="Proteomes" id="UP000265341">
    <property type="component" value="Unassembled WGS sequence"/>
</dbReference>
<dbReference type="Gene3D" id="3.40.630.30">
    <property type="match status" value="1"/>
</dbReference>
<comment type="caution">
    <text evidence="3">The sequence shown here is derived from an EMBL/GenBank/DDBJ whole genome shotgun (WGS) entry which is preliminary data.</text>
</comment>
<evidence type="ECO:0000313" key="4">
    <source>
        <dbReference type="Proteomes" id="UP000265341"/>
    </source>
</evidence>
<evidence type="ECO:0000259" key="2">
    <source>
        <dbReference type="PROSITE" id="PS51729"/>
    </source>
</evidence>
<dbReference type="AlphaFoldDB" id="A0A399EUX9"/>
<evidence type="ECO:0000313" key="3">
    <source>
        <dbReference type="EMBL" id="RIH88424.1"/>
    </source>
</evidence>
<protein>
    <submittedName>
        <fullName evidence="3">GCN5-related N-acetyl-transferase</fullName>
    </submittedName>
</protein>
<dbReference type="PROSITE" id="PS51186">
    <property type="entry name" value="GNAT"/>
    <property type="match status" value="1"/>
</dbReference>
<dbReference type="EMBL" id="QWLA01000010">
    <property type="protein sequence ID" value="RIH88424.1"/>
    <property type="molecule type" value="Genomic_DNA"/>
</dbReference>
<gene>
    <name evidence="3" type="ORF">Mrose_00833</name>
</gene>
<accession>A0A399EUX9</accession>
<dbReference type="InterPro" id="IPR016181">
    <property type="entry name" value="Acyl_CoA_acyltransferase"/>
</dbReference>
<sequence length="105" mass="11767">MESATLELSDNPARSRYEAHLGGKVVGFAKYRALTGALMFTHTEVDEAMGGQGVGSRLVRFALEDVRSRGLYAIPLCPFVKAFIQRHRDEYLELVNPPHRKMFGL</sequence>
<dbReference type="PANTHER" id="PTHR31435">
    <property type="entry name" value="PROTEIN NATD1"/>
    <property type="match status" value="1"/>
</dbReference>
<proteinExistence type="predicted"/>
<feature type="domain" description="N-acetyltransferase" evidence="1">
    <location>
        <begin position="1"/>
        <end position="104"/>
    </location>
</feature>
<name>A0A399EUX9_9DEIN</name>
<dbReference type="OrthoDB" id="9793389at2"/>
<dbReference type="InterPro" id="IPR045057">
    <property type="entry name" value="Gcn5-rel_NAT"/>
</dbReference>
<dbReference type="PROSITE" id="PS51729">
    <property type="entry name" value="GNAT_YJDJ"/>
    <property type="match status" value="1"/>
</dbReference>
<feature type="domain" description="N-acetyltransferase" evidence="2">
    <location>
        <begin position="9"/>
        <end position="96"/>
    </location>
</feature>
<dbReference type="PANTHER" id="PTHR31435:SF10">
    <property type="entry name" value="BSR4717 PROTEIN"/>
    <property type="match status" value="1"/>
</dbReference>
<dbReference type="CDD" id="cd04301">
    <property type="entry name" value="NAT_SF"/>
    <property type="match status" value="1"/>
</dbReference>
<keyword evidence="4" id="KW-1185">Reference proteome</keyword>
<keyword evidence="3" id="KW-0808">Transferase</keyword>
<dbReference type="Pfam" id="PF14542">
    <property type="entry name" value="Acetyltransf_CG"/>
    <property type="match status" value="1"/>
</dbReference>